<proteinExistence type="predicted"/>
<dbReference type="OrthoDB" id="25826at2157"/>
<dbReference type="EMBL" id="CP003321">
    <property type="protein sequence ID" value="AFL66344.1"/>
    <property type="molecule type" value="Genomic_DNA"/>
</dbReference>
<dbReference type="eggNOG" id="arCOG01441">
    <property type="taxonomic scope" value="Archaea"/>
</dbReference>
<dbReference type="Proteomes" id="UP000006175">
    <property type="component" value="Chromosome"/>
</dbReference>
<gene>
    <name evidence="2" type="ORF">Desfe_0435</name>
</gene>
<feature type="transmembrane region" description="Helical" evidence="1">
    <location>
        <begin position="173"/>
        <end position="190"/>
    </location>
</feature>
<accession>I3XQX0</accession>
<dbReference type="KEGG" id="dfd:Desfe_0435"/>
<protein>
    <submittedName>
        <fullName evidence="2">CRISPR-associated protein, MJ0385</fullName>
    </submittedName>
</protein>
<dbReference type="AlphaFoldDB" id="I3XQX0"/>
<keyword evidence="1" id="KW-1133">Transmembrane helix</keyword>
<keyword evidence="3" id="KW-1185">Reference proteome</keyword>
<dbReference type="Pfam" id="PF09703">
    <property type="entry name" value="Cas_Csa4"/>
    <property type="match status" value="1"/>
</dbReference>
<sequence length="368" mass="41695">MSLVLYTPGHGLITDSLILHGIIRILAVAGVYNAKVERLGDRFLVKIDNNVNLNDVTSIFKNSELAQLLKSSAKLKFDVKLETPPLNKIFSLNIDKAHNNKWAENVYEILDGTRTSGLDLSSLTYYDHKSQLREGRGGKNKTLYLPMSSIYGKYTVKDYGAKFSQYKVCDTCFLLASLGLLYGAYALVARQGRDKRPLLMTIVPRDRMEARDLLVLQRLLEGYEEVNIKDIPILATPVYALSAGETLISLDSPAEVVTWKLSLTGNSQRSSQRSLDVVTLQFNTIVEFIARLKHEVPEWPRLVECLRTEDGYVILSDLTIALNYDRTPLRAYEVIREILSYAVKEARKGRRVCEELLHRHYKIANILV</sequence>
<dbReference type="GeneID" id="13062124"/>
<name>I3XQX0_DESAM</name>
<evidence type="ECO:0000256" key="1">
    <source>
        <dbReference type="SAM" id="Phobius"/>
    </source>
</evidence>
<evidence type="ECO:0000313" key="3">
    <source>
        <dbReference type="Proteomes" id="UP000006175"/>
    </source>
</evidence>
<organism evidence="2 3">
    <name type="scientific">Desulfurococcus amylolyticus DSM 16532</name>
    <dbReference type="NCBI Taxonomy" id="768672"/>
    <lineage>
        <taxon>Archaea</taxon>
        <taxon>Thermoproteota</taxon>
        <taxon>Thermoprotei</taxon>
        <taxon>Desulfurococcales</taxon>
        <taxon>Desulfurococcaceae</taxon>
        <taxon>Desulfurococcus</taxon>
    </lineage>
</organism>
<reference evidence="2 3" key="1">
    <citation type="journal article" date="2012" name="J. Bacteriol.">
        <title>Complete Genome Sequence of Desulfurococcus fermentans, a Hyperthermophilic Cellulolytic Crenarchaeon Isolated from a Freshwater Hot Spring in Kamchatka, Russia.</title>
        <authorList>
            <person name="Susanti D."/>
            <person name="Johnson E.F."/>
            <person name="Rodriguez J.R."/>
            <person name="Anderson I."/>
            <person name="Perevalova A.A."/>
            <person name="Kyrpides N."/>
            <person name="Lucas S."/>
            <person name="Han J."/>
            <person name="Lapidus A."/>
            <person name="Cheng J.F."/>
            <person name="Goodwin L."/>
            <person name="Pitluck S."/>
            <person name="Mavrommatis K."/>
            <person name="Peters L."/>
            <person name="Land M.L."/>
            <person name="Hauser L."/>
            <person name="Gopalan V."/>
            <person name="Chan P.P."/>
            <person name="Lowe T.M."/>
            <person name="Atomi H."/>
            <person name="Bonch-Osmolovskaya E.A."/>
            <person name="Woyke T."/>
            <person name="Mukhopadhyay B."/>
        </authorList>
    </citation>
    <scope>NUCLEOTIDE SEQUENCE [LARGE SCALE GENOMIC DNA]</scope>
    <source>
        <strain evidence="2 3">DSM 16532</strain>
    </source>
</reference>
<dbReference type="HOGENOM" id="CLU_751430_0_0_2"/>
<keyword evidence="1" id="KW-0812">Transmembrane</keyword>
<dbReference type="InterPro" id="IPR010184">
    <property type="entry name" value="CRISPR-assoc_prot_MJ0385"/>
</dbReference>
<evidence type="ECO:0000313" key="2">
    <source>
        <dbReference type="EMBL" id="AFL66344.1"/>
    </source>
</evidence>
<keyword evidence="1" id="KW-0472">Membrane</keyword>
<dbReference type="RefSeq" id="WP_014767245.1">
    <property type="nucleotide sequence ID" value="NC_018001.1"/>
</dbReference>